<comment type="similarity">
    <text evidence="16">Belongs to the selenophosphate synthase 1 family. Class II subfamily.</text>
</comment>
<dbReference type="InParanoid" id="H2Q1M6"/>
<evidence type="ECO:0000256" key="18">
    <source>
        <dbReference type="ARBA" id="ARBA00042724"/>
    </source>
</evidence>
<dbReference type="EMBL" id="AACZ04052248">
    <property type="status" value="NOT_ANNOTATED_CDS"/>
    <property type="molecule type" value="Genomic_DNA"/>
</dbReference>
<evidence type="ECO:0000256" key="6">
    <source>
        <dbReference type="ARBA" id="ARBA00022475"/>
    </source>
</evidence>
<keyword evidence="11" id="KW-0067">ATP-binding</keyword>
<dbReference type="GO" id="GO:0005524">
    <property type="term" value="F:ATP binding"/>
    <property type="evidence" value="ECO:0007669"/>
    <property type="project" value="UniProtKB-KW"/>
</dbReference>
<dbReference type="GO" id="GO:0016260">
    <property type="term" value="P:selenocysteine biosynthetic process"/>
    <property type="evidence" value="ECO:0000318"/>
    <property type="project" value="GO_Central"/>
</dbReference>
<name>H2Q1M6_PANTR</name>
<dbReference type="GO" id="GO:0046872">
    <property type="term" value="F:metal ion binding"/>
    <property type="evidence" value="ECO:0007669"/>
    <property type="project" value="UniProtKB-KW"/>
</dbReference>
<reference evidence="23 24" key="1">
    <citation type="journal article" date="2005" name="Nature">
        <title>Initial sequence of the chimpanzee genome and comparison with the human genome.</title>
        <authorList>
            <consortium name="Chimpanzee sequencing and analysis consortium"/>
        </authorList>
    </citation>
    <scope>NUCLEOTIDE SEQUENCE [LARGE SCALE GENOMIC DNA]</scope>
</reference>
<evidence type="ECO:0000256" key="14">
    <source>
        <dbReference type="ARBA" id="ARBA00023242"/>
    </source>
</evidence>
<dbReference type="FunCoup" id="H2Q1M6">
    <property type="interactions" value="1501"/>
</dbReference>
<feature type="domain" description="PurM-like C-terminal" evidence="22">
    <location>
        <begin position="187"/>
        <end position="359"/>
    </location>
</feature>
<dbReference type="SUPFAM" id="SSF56042">
    <property type="entry name" value="PurM C-terminal domain-like"/>
    <property type="match status" value="1"/>
</dbReference>
<dbReference type="VGNC" id="VGNC:10456">
    <property type="gene designation" value="SEPHS1"/>
</dbReference>
<proteinExistence type="inferred from homology"/>
<dbReference type="Gene3D" id="3.30.1330.10">
    <property type="entry name" value="PurM-like, N-terminal domain"/>
    <property type="match status" value="1"/>
</dbReference>
<dbReference type="InterPro" id="IPR036676">
    <property type="entry name" value="PurM-like_C_sf"/>
</dbReference>
<evidence type="ECO:0000256" key="19">
    <source>
        <dbReference type="ARBA" id="ARBA00042811"/>
    </source>
</evidence>
<organism evidence="23 24">
    <name type="scientific">Pan troglodytes</name>
    <name type="common">Chimpanzee</name>
    <dbReference type="NCBI Taxonomy" id="9598"/>
    <lineage>
        <taxon>Eukaryota</taxon>
        <taxon>Metazoa</taxon>
        <taxon>Chordata</taxon>
        <taxon>Craniata</taxon>
        <taxon>Vertebrata</taxon>
        <taxon>Euteleostomi</taxon>
        <taxon>Mammalia</taxon>
        <taxon>Eutheria</taxon>
        <taxon>Euarchontoglires</taxon>
        <taxon>Primates</taxon>
        <taxon>Haplorrhini</taxon>
        <taxon>Catarrhini</taxon>
        <taxon>Hominidae</taxon>
        <taxon>Pan</taxon>
    </lineage>
</organism>
<protein>
    <recommendedName>
        <fullName evidence="17">Selenide, water dikinase 1</fullName>
        <ecNumber evidence="5">2.7.9.3</ecNumber>
    </recommendedName>
    <alternativeName>
        <fullName evidence="19">Selenium donor protein 1</fullName>
    </alternativeName>
    <alternativeName>
        <fullName evidence="18">Selenophosphate synthase 1</fullName>
    </alternativeName>
</protein>
<evidence type="ECO:0000256" key="1">
    <source>
        <dbReference type="ARBA" id="ARBA00001946"/>
    </source>
</evidence>
<evidence type="ECO:0000256" key="12">
    <source>
        <dbReference type="ARBA" id="ARBA00022842"/>
    </source>
</evidence>
<dbReference type="PANTHER" id="PTHR10256:SF2">
    <property type="entry name" value="SELENIDE, WATER DIKINASE 1"/>
    <property type="match status" value="1"/>
</dbReference>
<comment type="cofactor">
    <cofactor evidence="1">
        <name>Mg(2+)</name>
        <dbReference type="ChEBI" id="CHEBI:18420"/>
    </cofactor>
</comment>
<sequence>MSTRESFNPESYELDKSFRLTRFTELKGTGCKVPQDVLQKLLESLQENHFQEDEQFLGAVMPRLGIGMDTCVIPLRHGGLSLVQTTDYIYPIVDDPYMMGRIACANVLSDLYAMGVTECDNMLMLLGVSNKMTDRVRIIVMPLIIQGFKDAAEESRTSVTGGQTLISLVSLARTCPFLFFRPDNAVPGDVLVLTKPLGTQVAVAVHQWLDIVSKPLKLQINCGRKIFELRKGVFSQSRPLSLPAAGLMHTFNAHAATDITGFGILGHAQNLAKQQRNEVSFVIHNLPVLAKMAAVSKACGNMFGLMHGTCPETSGGLLICLPREQAARFCAEIKSPKYGEGHQAWIIGIVEKGNRTARIIDKPRIIEVAPQVATQNVNPTPGATS</sequence>
<keyword evidence="15" id="KW-0711">Selenium</keyword>
<comment type="catalytic activity">
    <reaction evidence="20">
        <text>hydrogenselenide + ATP + H2O = selenophosphate + AMP + phosphate + 2 H(+)</text>
        <dbReference type="Rhea" id="RHEA:18737"/>
        <dbReference type="ChEBI" id="CHEBI:15377"/>
        <dbReference type="ChEBI" id="CHEBI:15378"/>
        <dbReference type="ChEBI" id="CHEBI:16144"/>
        <dbReference type="ChEBI" id="CHEBI:29317"/>
        <dbReference type="ChEBI" id="CHEBI:30616"/>
        <dbReference type="ChEBI" id="CHEBI:43474"/>
        <dbReference type="ChEBI" id="CHEBI:456215"/>
        <dbReference type="EC" id="2.7.9.3"/>
    </reaction>
</comment>
<dbReference type="Ensembl" id="ENSPTRT00000004217.6">
    <property type="protein sequence ID" value="ENSPTRP00000003893.6"/>
    <property type="gene ID" value="ENSPTRG00000002303.7"/>
</dbReference>
<dbReference type="GO" id="GO:0031965">
    <property type="term" value="C:nuclear membrane"/>
    <property type="evidence" value="ECO:0007669"/>
    <property type="project" value="UniProtKB-SubCell"/>
</dbReference>
<evidence type="ECO:0000256" key="10">
    <source>
        <dbReference type="ARBA" id="ARBA00022777"/>
    </source>
</evidence>
<keyword evidence="24" id="KW-1185">Reference proteome</keyword>
<comment type="function">
    <text evidence="2">Synthesizes selenophosphate from selenide and ATP.</text>
</comment>
<dbReference type="GO" id="GO:0004756">
    <property type="term" value="F:selenide, water dikinase activity"/>
    <property type="evidence" value="ECO:0000318"/>
    <property type="project" value="GO_Central"/>
</dbReference>
<dbReference type="NCBIfam" id="TIGR00476">
    <property type="entry name" value="selD"/>
    <property type="match status" value="1"/>
</dbReference>
<dbReference type="EMBL" id="AACZ04052249">
    <property type="status" value="NOT_ANNOTATED_CDS"/>
    <property type="molecule type" value="Genomic_DNA"/>
</dbReference>
<evidence type="ECO:0000256" key="3">
    <source>
        <dbReference type="ARBA" id="ARBA00004202"/>
    </source>
</evidence>
<dbReference type="InterPro" id="IPR010918">
    <property type="entry name" value="PurM-like_C_dom"/>
</dbReference>
<evidence type="ECO:0000256" key="4">
    <source>
        <dbReference type="ARBA" id="ARBA00004617"/>
    </source>
</evidence>
<keyword evidence="13" id="KW-0472">Membrane</keyword>
<dbReference type="HOGENOM" id="CLU_032859_1_0_1"/>
<keyword evidence="10" id="KW-0418">Kinase</keyword>
<dbReference type="AlphaFoldDB" id="H2Q1M6"/>
<dbReference type="PANTHER" id="PTHR10256">
    <property type="entry name" value="SELENIDE, WATER DIKINASE"/>
    <property type="match status" value="1"/>
</dbReference>
<dbReference type="GeneTree" id="ENSGT00390000000950"/>
<keyword evidence="14" id="KW-0539">Nucleus</keyword>
<evidence type="ECO:0000256" key="20">
    <source>
        <dbReference type="ARBA" id="ARBA00049005"/>
    </source>
</evidence>
<dbReference type="eggNOG" id="KOG3939">
    <property type="taxonomic scope" value="Eukaryota"/>
</dbReference>
<evidence type="ECO:0000256" key="5">
    <source>
        <dbReference type="ARBA" id="ARBA00011997"/>
    </source>
</evidence>
<keyword evidence="12" id="KW-0460">Magnesium</keyword>
<dbReference type="PIRSF" id="PIRSF036407">
    <property type="entry name" value="Selenphspht_syn"/>
    <property type="match status" value="1"/>
</dbReference>
<evidence type="ECO:0000259" key="22">
    <source>
        <dbReference type="Pfam" id="PF02769"/>
    </source>
</evidence>
<dbReference type="GO" id="GO:0005737">
    <property type="term" value="C:cytoplasm"/>
    <property type="evidence" value="ECO:0000318"/>
    <property type="project" value="GO_Central"/>
</dbReference>
<dbReference type="CDD" id="cd02195">
    <property type="entry name" value="SelD"/>
    <property type="match status" value="1"/>
</dbReference>
<evidence type="ECO:0000256" key="9">
    <source>
        <dbReference type="ARBA" id="ARBA00022741"/>
    </source>
</evidence>
<dbReference type="GO" id="GO:0042802">
    <property type="term" value="F:identical protein binding"/>
    <property type="evidence" value="ECO:0007669"/>
    <property type="project" value="Ensembl"/>
</dbReference>
<evidence type="ECO:0000313" key="23">
    <source>
        <dbReference type="Ensembl" id="ENSPTRP00000003893.6"/>
    </source>
</evidence>
<evidence type="ECO:0000259" key="21">
    <source>
        <dbReference type="Pfam" id="PF00586"/>
    </source>
</evidence>
<comment type="subcellular location">
    <subcellularLocation>
        <location evidence="3">Cell membrane</location>
        <topology evidence="3">Peripheral membrane protein</topology>
    </subcellularLocation>
    <subcellularLocation>
        <location evidence="4">Nucleus membrane</location>
        <topology evidence="4">Peripheral membrane protein</topology>
    </subcellularLocation>
</comment>
<feature type="domain" description="PurM-like N-terminal" evidence="21">
    <location>
        <begin position="69"/>
        <end position="164"/>
    </location>
</feature>
<keyword evidence="9" id="KW-0547">Nucleotide-binding</keyword>
<dbReference type="Pfam" id="PF00586">
    <property type="entry name" value="AIRS"/>
    <property type="match status" value="1"/>
</dbReference>
<dbReference type="Pfam" id="PF02769">
    <property type="entry name" value="AIRS_C"/>
    <property type="match status" value="1"/>
</dbReference>
<reference evidence="23" key="2">
    <citation type="submission" date="2025-08" db="UniProtKB">
        <authorList>
            <consortium name="Ensembl"/>
        </authorList>
    </citation>
    <scope>IDENTIFICATION</scope>
</reference>
<evidence type="ECO:0000313" key="25">
    <source>
        <dbReference type="VGNC" id="VGNC:10456"/>
    </source>
</evidence>
<evidence type="ECO:0000256" key="2">
    <source>
        <dbReference type="ARBA" id="ARBA00003786"/>
    </source>
</evidence>
<dbReference type="InterPro" id="IPR036921">
    <property type="entry name" value="PurM-like_N_sf"/>
</dbReference>
<dbReference type="OMA" id="LARDWMC"/>
<dbReference type="InterPro" id="IPR016188">
    <property type="entry name" value="PurM-like_N"/>
</dbReference>
<evidence type="ECO:0000256" key="7">
    <source>
        <dbReference type="ARBA" id="ARBA00022679"/>
    </source>
</evidence>
<keyword evidence="7" id="KW-0808">Transferase</keyword>
<keyword evidence="6" id="KW-1003">Cell membrane</keyword>
<dbReference type="GO" id="GO:0005886">
    <property type="term" value="C:plasma membrane"/>
    <property type="evidence" value="ECO:0007669"/>
    <property type="project" value="UniProtKB-SubCell"/>
</dbReference>
<dbReference type="Bgee" id="ENSPTRG00000002303">
    <property type="expression patterns" value="Expressed in Brodmann (1909) area 10 and 21 other cell types or tissues"/>
</dbReference>
<dbReference type="Proteomes" id="UP000002277">
    <property type="component" value="Chromosome 10"/>
</dbReference>
<evidence type="ECO:0000256" key="17">
    <source>
        <dbReference type="ARBA" id="ARBA00039825"/>
    </source>
</evidence>
<gene>
    <name evidence="23 25" type="primary">SEPHS1</name>
</gene>
<dbReference type="Gene3D" id="3.90.650.10">
    <property type="entry name" value="PurM-like C-terminal domain"/>
    <property type="match status" value="1"/>
</dbReference>
<keyword evidence="8" id="KW-0479">Metal-binding</keyword>
<evidence type="ECO:0000256" key="8">
    <source>
        <dbReference type="ARBA" id="ARBA00022723"/>
    </source>
</evidence>
<evidence type="ECO:0000256" key="11">
    <source>
        <dbReference type="ARBA" id="ARBA00022840"/>
    </source>
</evidence>
<dbReference type="EC" id="2.7.9.3" evidence="5"/>
<reference evidence="23" key="3">
    <citation type="submission" date="2025-09" db="UniProtKB">
        <authorList>
            <consortium name="Ensembl"/>
        </authorList>
    </citation>
    <scope>IDENTIFICATION</scope>
</reference>
<accession>H2Q1M6</accession>
<dbReference type="EMBL" id="AACZ04052247">
    <property type="status" value="NOT_ANNOTATED_CDS"/>
    <property type="molecule type" value="Genomic_DNA"/>
</dbReference>
<evidence type="ECO:0000256" key="15">
    <source>
        <dbReference type="ARBA" id="ARBA00023266"/>
    </source>
</evidence>
<evidence type="ECO:0000313" key="24">
    <source>
        <dbReference type="Proteomes" id="UP000002277"/>
    </source>
</evidence>
<dbReference type="FunFam" id="3.90.650.10:FF:000010">
    <property type="entry name" value="Selenide, water dikinase"/>
    <property type="match status" value="1"/>
</dbReference>
<evidence type="ECO:0000256" key="13">
    <source>
        <dbReference type="ARBA" id="ARBA00023136"/>
    </source>
</evidence>
<evidence type="ECO:0000256" key="16">
    <source>
        <dbReference type="ARBA" id="ARBA00038427"/>
    </source>
</evidence>
<dbReference type="SUPFAM" id="SSF55326">
    <property type="entry name" value="PurM N-terminal domain-like"/>
    <property type="match status" value="1"/>
</dbReference>
<dbReference type="InterPro" id="IPR004536">
    <property type="entry name" value="SPS/SelD"/>
</dbReference>